<sequence length="119" mass="13478">MGVRRVRNLFQGELRREEGCHGGRGHVDVFRPFERRPDGLRVDFIDLAVVPPGSEIGRHRHGDDEEWYVVLEGSATMLLDGEEFPVSAGDIVINRPFGEHGLRNDSGHDVRLFVFQASR</sequence>
<dbReference type="InterPro" id="IPR014710">
    <property type="entry name" value="RmlC-like_jellyroll"/>
</dbReference>
<proteinExistence type="predicted"/>
<dbReference type="AlphaFoldDB" id="A0A089WZ99"/>
<dbReference type="OrthoDB" id="116921at2"/>
<dbReference type="KEGG" id="sgu:SGLAU_00190"/>
<dbReference type="InterPro" id="IPR011051">
    <property type="entry name" value="RmlC_Cupin_sf"/>
</dbReference>
<keyword evidence="1" id="KW-0479">Metal-binding</keyword>
<dbReference type="PANTHER" id="PTHR35848">
    <property type="entry name" value="OXALATE-BINDING PROTEIN"/>
    <property type="match status" value="1"/>
</dbReference>
<reference evidence="4" key="1">
    <citation type="journal article" date="2015" name="J. Biotechnol.">
        <title>Complete genome sequence of the actinobacterium Streptomyces glaucescens GLA.O (DSM 40922) consisting of a linear chromosome and one linear plasmid.</title>
        <authorList>
            <person name="Ortseifen V."/>
            <person name="Winkler A."/>
            <person name="Albersmeier A."/>
            <person name="Wendler S."/>
            <person name="Puhler A."/>
            <person name="Kalinowski J."/>
            <person name="Ruckert C."/>
        </authorList>
    </citation>
    <scope>NUCLEOTIDE SEQUENCE [LARGE SCALE GENOMIC DNA]</scope>
    <source>
        <strain evidence="4">DSM 40922 / GLA O</strain>
    </source>
</reference>
<dbReference type="eggNOG" id="COG0662">
    <property type="taxonomic scope" value="Bacteria"/>
</dbReference>
<dbReference type="Pfam" id="PF07883">
    <property type="entry name" value="Cupin_2"/>
    <property type="match status" value="1"/>
</dbReference>
<dbReference type="InterPro" id="IPR051610">
    <property type="entry name" value="GPI/OXD"/>
</dbReference>
<feature type="domain" description="Cupin type-2" evidence="2">
    <location>
        <begin position="48"/>
        <end position="114"/>
    </location>
</feature>
<dbReference type="Proteomes" id="UP000029482">
    <property type="component" value="Chromosome"/>
</dbReference>
<evidence type="ECO:0000259" key="2">
    <source>
        <dbReference type="Pfam" id="PF07883"/>
    </source>
</evidence>
<accession>A0A089WZ99</accession>
<dbReference type="GO" id="GO:0046872">
    <property type="term" value="F:metal ion binding"/>
    <property type="evidence" value="ECO:0007669"/>
    <property type="project" value="UniProtKB-KW"/>
</dbReference>
<keyword evidence="4" id="KW-1185">Reference proteome</keyword>
<evidence type="ECO:0000256" key="1">
    <source>
        <dbReference type="ARBA" id="ARBA00022723"/>
    </source>
</evidence>
<dbReference type="HOGENOM" id="CLU_116722_3_0_11"/>
<name>A0A089WZ99_STRGA</name>
<dbReference type="Gene3D" id="2.60.120.10">
    <property type="entry name" value="Jelly Rolls"/>
    <property type="match status" value="1"/>
</dbReference>
<dbReference type="RefSeq" id="WP_052413523.1">
    <property type="nucleotide sequence ID" value="NZ_CP009438.1"/>
</dbReference>
<dbReference type="SUPFAM" id="SSF51182">
    <property type="entry name" value="RmlC-like cupins"/>
    <property type="match status" value="1"/>
</dbReference>
<organism evidence="3 4">
    <name type="scientific">Streptomyces glaucescens</name>
    <dbReference type="NCBI Taxonomy" id="1907"/>
    <lineage>
        <taxon>Bacteria</taxon>
        <taxon>Bacillati</taxon>
        <taxon>Actinomycetota</taxon>
        <taxon>Actinomycetes</taxon>
        <taxon>Kitasatosporales</taxon>
        <taxon>Streptomycetaceae</taxon>
        <taxon>Streptomyces</taxon>
    </lineage>
</organism>
<evidence type="ECO:0000313" key="3">
    <source>
        <dbReference type="EMBL" id="AIR96068.1"/>
    </source>
</evidence>
<dbReference type="EMBL" id="CP009438">
    <property type="protein sequence ID" value="AIR96068.1"/>
    <property type="molecule type" value="Genomic_DNA"/>
</dbReference>
<gene>
    <name evidence="3" type="ORF">SGLAU_00190</name>
</gene>
<dbReference type="InterPro" id="IPR013096">
    <property type="entry name" value="Cupin_2"/>
</dbReference>
<evidence type="ECO:0000313" key="4">
    <source>
        <dbReference type="Proteomes" id="UP000029482"/>
    </source>
</evidence>
<protein>
    <recommendedName>
        <fullName evidence="2">Cupin type-2 domain-containing protein</fullName>
    </recommendedName>
</protein>